<sequence>MARLLDWFNENKLLSNQVYSRFKTLEDEMRCAHRGPAGTRVVFLASNRVLDKEDTLVEFKYPAIQIQTLQHWIGIVPNASSIGPNLPSETSLEKSLKKLRDEIEIVAEHKSNDQSDRNVDLFVFMQSQARTEDYTRTINGAMERRHRAQSEEASEMFEKEQFVVAHEAKLWGPATFGALIHGEGFRDEIV</sequence>
<proteinExistence type="predicted"/>
<evidence type="ECO:0000313" key="2">
    <source>
        <dbReference type="Proteomes" id="UP000664132"/>
    </source>
</evidence>
<dbReference type="EMBL" id="JAFJYH010000127">
    <property type="protein sequence ID" value="KAG4418491.1"/>
    <property type="molecule type" value="Genomic_DNA"/>
</dbReference>
<gene>
    <name evidence="1" type="ORF">IFR04_008385</name>
</gene>
<dbReference type="AlphaFoldDB" id="A0A8H7TGI7"/>
<reference evidence="1" key="1">
    <citation type="submission" date="2021-02" db="EMBL/GenBank/DDBJ databases">
        <title>Genome sequence Cadophora malorum strain M34.</title>
        <authorList>
            <person name="Stefanovic E."/>
            <person name="Vu D."/>
            <person name="Scully C."/>
            <person name="Dijksterhuis J."/>
            <person name="Roader J."/>
            <person name="Houbraken J."/>
        </authorList>
    </citation>
    <scope>NUCLEOTIDE SEQUENCE</scope>
    <source>
        <strain evidence="1">M34</strain>
    </source>
</reference>
<evidence type="ECO:0000313" key="1">
    <source>
        <dbReference type="EMBL" id="KAG4418491.1"/>
    </source>
</evidence>
<name>A0A8H7TGI7_9HELO</name>
<keyword evidence="2" id="KW-1185">Reference proteome</keyword>
<organism evidence="1 2">
    <name type="scientific">Cadophora malorum</name>
    <dbReference type="NCBI Taxonomy" id="108018"/>
    <lineage>
        <taxon>Eukaryota</taxon>
        <taxon>Fungi</taxon>
        <taxon>Dikarya</taxon>
        <taxon>Ascomycota</taxon>
        <taxon>Pezizomycotina</taxon>
        <taxon>Leotiomycetes</taxon>
        <taxon>Helotiales</taxon>
        <taxon>Ploettnerulaceae</taxon>
        <taxon>Cadophora</taxon>
    </lineage>
</organism>
<comment type="caution">
    <text evidence="1">The sequence shown here is derived from an EMBL/GenBank/DDBJ whole genome shotgun (WGS) entry which is preliminary data.</text>
</comment>
<protein>
    <submittedName>
        <fullName evidence="1">Uncharacterized protein</fullName>
    </submittedName>
</protein>
<dbReference type="Proteomes" id="UP000664132">
    <property type="component" value="Unassembled WGS sequence"/>
</dbReference>
<accession>A0A8H7TGI7</accession>